<protein>
    <recommendedName>
        <fullName evidence="3">FkbM family methyltransferase</fullName>
    </recommendedName>
</protein>
<dbReference type="AlphaFoldDB" id="A0A4S8N0M9"/>
<accession>A0A4S8N0M9</accession>
<dbReference type="Gene3D" id="3.40.50.150">
    <property type="entry name" value="Vaccinia Virus protein VP39"/>
    <property type="match status" value="1"/>
</dbReference>
<sequence>MSQSRSQSIGRRARLLPLYASWAVRGLWPTRKVTRHVQGVDLVLPWSHRLPDYAKFSPDYGQNLVQLAAAIAREDGAPLTMLDIGANVGDSAVQVLHAADGSVLCVEGDAYYLEFLHANVDKDARVVVEESLVVTDGSDSLVAVRSGGTSRFEESTSGAKVATLSPEALRAKYPAFDGLRLIKSDTDGYDVTLVPAVTRAWQPATPVLFFEYDERLSAKAGNDAAQVWPELAGLGYAHVGIWDNAGERIGLVPIADVPGRLGELAAGIESGAFHYWDVAVTHADDATGTAALRSLFA</sequence>
<dbReference type="Proteomes" id="UP000307087">
    <property type="component" value="Unassembled WGS sequence"/>
</dbReference>
<evidence type="ECO:0000313" key="1">
    <source>
        <dbReference type="EMBL" id="THV09215.1"/>
    </source>
</evidence>
<proteinExistence type="predicted"/>
<reference evidence="1 2" key="1">
    <citation type="journal article" date="2009" name="Int. J. Syst. Evol. Microbiol.">
        <title>Nocardioides caeni sp. nov., isolated from wastewater.</title>
        <authorList>
            <person name="Yoon J.H."/>
            <person name="Kang S.J."/>
            <person name="Park S."/>
            <person name="Kim W."/>
            <person name="Oh T.K."/>
        </authorList>
    </citation>
    <scope>NUCLEOTIDE SEQUENCE [LARGE SCALE GENOMIC DNA]</scope>
    <source>
        <strain evidence="1 2">DSM 23134</strain>
    </source>
</reference>
<evidence type="ECO:0000313" key="2">
    <source>
        <dbReference type="Proteomes" id="UP000307087"/>
    </source>
</evidence>
<comment type="caution">
    <text evidence="1">The sequence shown here is derived from an EMBL/GenBank/DDBJ whole genome shotgun (WGS) entry which is preliminary data.</text>
</comment>
<evidence type="ECO:0008006" key="3">
    <source>
        <dbReference type="Google" id="ProtNLM"/>
    </source>
</evidence>
<organism evidence="1 2">
    <name type="scientific">Nocardioides caeni</name>
    <dbReference type="NCBI Taxonomy" id="574700"/>
    <lineage>
        <taxon>Bacteria</taxon>
        <taxon>Bacillati</taxon>
        <taxon>Actinomycetota</taxon>
        <taxon>Actinomycetes</taxon>
        <taxon>Propionibacteriales</taxon>
        <taxon>Nocardioidaceae</taxon>
        <taxon>Nocardioides</taxon>
    </lineage>
</organism>
<dbReference type="SUPFAM" id="SSF53335">
    <property type="entry name" value="S-adenosyl-L-methionine-dependent methyltransferases"/>
    <property type="match status" value="1"/>
</dbReference>
<name>A0A4S8N0M9_9ACTN</name>
<dbReference type="OrthoDB" id="7818572at2"/>
<keyword evidence="2" id="KW-1185">Reference proteome</keyword>
<gene>
    <name evidence="1" type="ORF">E9934_16725</name>
</gene>
<dbReference type="RefSeq" id="WP_136564044.1">
    <property type="nucleotide sequence ID" value="NZ_BAABLS010000007.1"/>
</dbReference>
<dbReference type="InterPro" id="IPR029063">
    <property type="entry name" value="SAM-dependent_MTases_sf"/>
</dbReference>
<dbReference type="EMBL" id="STGW01000015">
    <property type="protein sequence ID" value="THV09215.1"/>
    <property type="molecule type" value="Genomic_DNA"/>
</dbReference>